<dbReference type="PRINTS" id="PR00038">
    <property type="entry name" value="HTHLUXR"/>
</dbReference>
<keyword evidence="6" id="KW-1185">Reference proteome</keyword>
<name>A0A6C2UPN7_9BACT</name>
<dbReference type="SUPFAM" id="SSF46894">
    <property type="entry name" value="C-terminal effector domain of the bipartite response regulators"/>
    <property type="match status" value="1"/>
</dbReference>
<evidence type="ECO:0000259" key="4">
    <source>
        <dbReference type="PROSITE" id="PS50043"/>
    </source>
</evidence>
<dbReference type="AlphaFoldDB" id="A0A6C2UPN7"/>
<dbReference type="CDD" id="cd06170">
    <property type="entry name" value="LuxR_C_like"/>
    <property type="match status" value="1"/>
</dbReference>
<dbReference type="InterPro" id="IPR036388">
    <property type="entry name" value="WH-like_DNA-bd_sf"/>
</dbReference>
<dbReference type="PANTHER" id="PTHR44688:SF16">
    <property type="entry name" value="DNA-BINDING TRANSCRIPTIONAL ACTIVATOR DEVR_DOSR"/>
    <property type="match status" value="1"/>
</dbReference>
<dbReference type="EMBL" id="CAAHFH010000002">
    <property type="protein sequence ID" value="VGO22029.1"/>
    <property type="molecule type" value="Genomic_DNA"/>
</dbReference>
<reference evidence="5 6" key="1">
    <citation type="submission" date="2019-04" db="EMBL/GenBank/DDBJ databases">
        <authorList>
            <person name="Van Vliet M D."/>
        </authorList>
    </citation>
    <scope>NUCLEOTIDE SEQUENCE [LARGE SCALE GENOMIC DNA]</scope>
    <source>
        <strain evidence="5 6">F21</strain>
    </source>
</reference>
<keyword evidence="2" id="KW-0238">DNA-binding</keyword>
<evidence type="ECO:0000256" key="2">
    <source>
        <dbReference type="ARBA" id="ARBA00023125"/>
    </source>
</evidence>
<evidence type="ECO:0000256" key="1">
    <source>
        <dbReference type="ARBA" id="ARBA00023015"/>
    </source>
</evidence>
<dbReference type="InterPro" id="IPR000792">
    <property type="entry name" value="Tscrpt_reg_LuxR_C"/>
</dbReference>
<gene>
    <name evidence="5" type="ORF">SCARR_04110</name>
</gene>
<dbReference type="Pfam" id="PF00196">
    <property type="entry name" value="GerE"/>
    <property type="match status" value="1"/>
</dbReference>
<dbReference type="InterPro" id="IPR016032">
    <property type="entry name" value="Sig_transdc_resp-reg_C-effctor"/>
</dbReference>
<evidence type="ECO:0000313" key="6">
    <source>
        <dbReference type="Proteomes" id="UP000346198"/>
    </source>
</evidence>
<keyword evidence="1" id="KW-0805">Transcription regulation</keyword>
<accession>A0A6C2UPN7</accession>
<feature type="domain" description="HTH luxR-type" evidence="4">
    <location>
        <begin position="195"/>
        <end position="260"/>
    </location>
</feature>
<dbReference type="SMART" id="SM00421">
    <property type="entry name" value="HTH_LUXR"/>
    <property type="match status" value="1"/>
</dbReference>
<proteinExistence type="predicted"/>
<dbReference type="Gene3D" id="1.10.10.10">
    <property type="entry name" value="Winged helix-like DNA-binding domain superfamily/Winged helix DNA-binding domain"/>
    <property type="match status" value="1"/>
</dbReference>
<dbReference type="PANTHER" id="PTHR44688">
    <property type="entry name" value="DNA-BINDING TRANSCRIPTIONAL ACTIVATOR DEVR_DOSR"/>
    <property type="match status" value="1"/>
</dbReference>
<protein>
    <recommendedName>
        <fullName evidence="4">HTH luxR-type domain-containing protein</fullName>
    </recommendedName>
</protein>
<keyword evidence="3" id="KW-0804">Transcription</keyword>
<dbReference type="GO" id="GO:0006355">
    <property type="term" value="P:regulation of DNA-templated transcription"/>
    <property type="evidence" value="ECO:0007669"/>
    <property type="project" value="InterPro"/>
</dbReference>
<organism evidence="5 6">
    <name type="scientific">Pontiella sulfatireligans</name>
    <dbReference type="NCBI Taxonomy" id="2750658"/>
    <lineage>
        <taxon>Bacteria</taxon>
        <taxon>Pseudomonadati</taxon>
        <taxon>Kiritimatiellota</taxon>
        <taxon>Kiritimatiellia</taxon>
        <taxon>Kiritimatiellales</taxon>
        <taxon>Pontiellaceae</taxon>
        <taxon>Pontiella</taxon>
    </lineage>
</organism>
<sequence length="264" mass="29696">MPGRFREQQLGAAELKAVVRMLGDIAIQSDSLNPKRRLLISGLAELVEADGWLWTIGRIDPESQAPMQMDIRYGGLTDHQLAALLDSPSDTKCPSPCDPSLATLVAGGRHFVRTRQQLVDDDIWYNNANAQTYFLEHGIDHCMYAITPRSELGFSGIGFFRHADRPSFTERQRQMVETVTGEVKWLYECGTPALRGADTEKLTPRLRSVLALLLDGNLCKQIAELLHLSPHTVKGYIRDIYRHFGVKSQLALIRHFRQKETPSA</sequence>
<evidence type="ECO:0000256" key="3">
    <source>
        <dbReference type="ARBA" id="ARBA00023163"/>
    </source>
</evidence>
<evidence type="ECO:0000313" key="5">
    <source>
        <dbReference type="EMBL" id="VGO22029.1"/>
    </source>
</evidence>
<dbReference type="GO" id="GO:0003677">
    <property type="term" value="F:DNA binding"/>
    <property type="evidence" value="ECO:0007669"/>
    <property type="project" value="UniProtKB-KW"/>
</dbReference>
<dbReference type="Proteomes" id="UP000346198">
    <property type="component" value="Unassembled WGS sequence"/>
</dbReference>
<dbReference type="PROSITE" id="PS50043">
    <property type="entry name" value="HTH_LUXR_2"/>
    <property type="match status" value="1"/>
</dbReference>